<name>A0A147BF17_IXORI</name>
<feature type="signal peptide" evidence="2">
    <location>
        <begin position="1"/>
        <end position="18"/>
    </location>
</feature>
<keyword evidence="1" id="KW-0812">Transmembrane</keyword>
<evidence type="ECO:0000256" key="2">
    <source>
        <dbReference type="SAM" id="SignalP"/>
    </source>
</evidence>
<evidence type="ECO:0008006" key="4">
    <source>
        <dbReference type="Google" id="ProtNLM"/>
    </source>
</evidence>
<keyword evidence="1" id="KW-0472">Membrane</keyword>
<keyword evidence="1" id="KW-1133">Transmembrane helix</keyword>
<evidence type="ECO:0000313" key="3">
    <source>
        <dbReference type="EMBL" id="JAR89379.1"/>
    </source>
</evidence>
<feature type="transmembrane region" description="Helical" evidence="1">
    <location>
        <begin position="275"/>
        <end position="294"/>
    </location>
</feature>
<feature type="transmembrane region" description="Helical" evidence="1">
    <location>
        <begin position="196"/>
        <end position="215"/>
    </location>
</feature>
<sequence length="328" mass="34214">MLHSLRGTLHLLLHVGEGVILDVQGDYRDVVEPVVRRGGCTARLGKGAATPVPRHAVPRLCRVLRGLASLGRTLGLFLPLFSLPLPLQHGLVHHQKTLLAPLPLQALLLPLFPLALLLPLPGLSCLPGLLGLPDLLPRVLDVRPARRGLLGFPRRSAATSSAAPRRLVSPARGGGPCRLLLFARVSPCPRVRAARGFLLLPVLAVPAAGLVLPGFPEHGLSWGGLPGLASSPTAATPAPDAALLVPPAALPVAGTASPVPTAVLALLGTAARRGFVFPGVLVSLSVSSVALGRDDRGLRRLNVQRVLATVFRVVTLAIFSLLEILFSG</sequence>
<dbReference type="AlphaFoldDB" id="A0A147BF17"/>
<evidence type="ECO:0000256" key="1">
    <source>
        <dbReference type="SAM" id="Phobius"/>
    </source>
</evidence>
<proteinExistence type="predicted"/>
<feature type="transmembrane region" description="Helical" evidence="1">
    <location>
        <begin position="306"/>
        <end position="326"/>
    </location>
</feature>
<accession>A0A147BF17</accession>
<feature type="chain" id="PRO_5007542130" description="Secreted protein" evidence="2">
    <location>
        <begin position="19"/>
        <end position="328"/>
    </location>
</feature>
<reference evidence="3" key="1">
    <citation type="journal article" date="2018" name="PLoS Negl. Trop. Dis.">
        <title>Sialome diversity of ticks revealed by RNAseq of single tick salivary glands.</title>
        <authorList>
            <person name="Perner J."/>
            <person name="Kropackova S."/>
            <person name="Kopacek P."/>
            <person name="Ribeiro J.M."/>
        </authorList>
    </citation>
    <scope>NUCLEOTIDE SEQUENCE</scope>
    <source>
        <strain evidence="3">Siblings of single egg batch collected in Ceske Budejovice</strain>
        <tissue evidence="3">Salivary glands</tissue>
    </source>
</reference>
<feature type="transmembrane region" description="Helical" evidence="1">
    <location>
        <begin position="107"/>
        <end position="130"/>
    </location>
</feature>
<protein>
    <recommendedName>
        <fullName evidence="4">Secreted protein</fullName>
    </recommendedName>
</protein>
<dbReference type="EMBL" id="GEGO01006025">
    <property type="protein sequence ID" value="JAR89379.1"/>
    <property type="molecule type" value="Transcribed_RNA"/>
</dbReference>
<organism evidence="3">
    <name type="scientific">Ixodes ricinus</name>
    <name type="common">Common tick</name>
    <name type="synonym">Acarus ricinus</name>
    <dbReference type="NCBI Taxonomy" id="34613"/>
    <lineage>
        <taxon>Eukaryota</taxon>
        <taxon>Metazoa</taxon>
        <taxon>Ecdysozoa</taxon>
        <taxon>Arthropoda</taxon>
        <taxon>Chelicerata</taxon>
        <taxon>Arachnida</taxon>
        <taxon>Acari</taxon>
        <taxon>Parasitiformes</taxon>
        <taxon>Ixodida</taxon>
        <taxon>Ixodoidea</taxon>
        <taxon>Ixodidae</taxon>
        <taxon>Ixodinae</taxon>
        <taxon>Ixodes</taxon>
    </lineage>
</organism>
<keyword evidence="2" id="KW-0732">Signal</keyword>